<keyword evidence="1" id="KW-0732">Signal</keyword>
<reference evidence="7 8" key="1">
    <citation type="submission" date="2015-09" db="EMBL/GenBank/DDBJ databases">
        <authorList>
            <consortium name="Pathogen Informatics"/>
        </authorList>
    </citation>
    <scope>NUCLEOTIDE SEQUENCE [LARGE SCALE GENOMIC DNA]</scope>
    <source>
        <strain evidence="2 7">2789STDY5834898</strain>
        <strain evidence="3 8">2789STDY5834942</strain>
    </source>
</reference>
<feature type="signal peptide" evidence="1">
    <location>
        <begin position="1"/>
        <end position="19"/>
    </location>
</feature>
<feature type="chain" id="PRO_5014252212" description="Outer membrane protein beta-barrel domain-containing protein" evidence="1">
    <location>
        <begin position="20"/>
        <end position="217"/>
    </location>
</feature>
<organism evidence="2 7">
    <name type="scientific">Bacteroides uniformis</name>
    <dbReference type="NCBI Taxonomy" id="820"/>
    <lineage>
        <taxon>Bacteria</taxon>
        <taxon>Pseudomonadati</taxon>
        <taxon>Bacteroidota</taxon>
        <taxon>Bacteroidia</taxon>
        <taxon>Bacteroidales</taxon>
        <taxon>Bacteroidaceae</taxon>
        <taxon>Bacteroides</taxon>
    </lineage>
</organism>
<evidence type="ECO:0000256" key="1">
    <source>
        <dbReference type="SAM" id="SignalP"/>
    </source>
</evidence>
<dbReference type="Proteomes" id="UP000260795">
    <property type="component" value="Unassembled WGS sequence"/>
</dbReference>
<evidence type="ECO:0000313" key="8">
    <source>
        <dbReference type="Proteomes" id="UP000095788"/>
    </source>
</evidence>
<evidence type="ECO:0000313" key="2">
    <source>
        <dbReference type="EMBL" id="CUP47484.1"/>
    </source>
</evidence>
<dbReference type="EMBL" id="CZAO01000006">
    <property type="protein sequence ID" value="CUP47484.1"/>
    <property type="molecule type" value="Genomic_DNA"/>
</dbReference>
<dbReference type="RefSeq" id="WP_057253077.1">
    <property type="nucleotide sequence ID" value="NZ_CAXSSZ010000001.1"/>
</dbReference>
<name>A0A174NFT9_BACUN</name>
<evidence type="ECO:0000313" key="3">
    <source>
        <dbReference type="EMBL" id="CUQ23821.1"/>
    </source>
</evidence>
<evidence type="ECO:0000313" key="7">
    <source>
        <dbReference type="Proteomes" id="UP000095766"/>
    </source>
</evidence>
<reference evidence="9 10" key="2">
    <citation type="submission" date="2018-08" db="EMBL/GenBank/DDBJ databases">
        <title>A genome reference for cultivated species of the human gut microbiota.</title>
        <authorList>
            <person name="Zou Y."/>
            <person name="Xue W."/>
            <person name="Luo G."/>
        </authorList>
    </citation>
    <scope>NUCLEOTIDE SEQUENCE [LARGE SCALE GENOMIC DNA]</scope>
    <source>
        <strain evidence="6 11">AM27-46</strain>
        <strain evidence="5 9">TF08-13</strain>
        <strain evidence="4 10">TF09-22</strain>
    </source>
</reference>
<evidence type="ECO:0000313" key="4">
    <source>
        <dbReference type="EMBL" id="RGK88128.1"/>
    </source>
</evidence>
<dbReference type="EMBL" id="QSRB01000001">
    <property type="protein sequence ID" value="RGK88128.1"/>
    <property type="molecule type" value="Genomic_DNA"/>
</dbReference>
<evidence type="ECO:0008006" key="12">
    <source>
        <dbReference type="Google" id="ProtNLM"/>
    </source>
</evidence>
<evidence type="ECO:0000313" key="5">
    <source>
        <dbReference type="EMBL" id="RGL10065.1"/>
    </source>
</evidence>
<dbReference type="AlphaFoldDB" id="A0A174NFT9"/>
<dbReference type="Proteomes" id="UP000095766">
    <property type="component" value="Unassembled WGS sequence"/>
</dbReference>
<dbReference type="PROSITE" id="PS51257">
    <property type="entry name" value="PROKAR_LIPOPROTEIN"/>
    <property type="match status" value="1"/>
</dbReference>
<dbReference type="Proteomes" id="UP000260874">
    <property type="component" value="Unassembled WGS sequence"/>
</dbReference>
<accession>A0A174NFT9</accession>
<dbReference type="EMBL" id="QSRK01000031">
    <property type="protein sequence ID" value="RGL10065.1"/>
    <property type="molecule type" value="Genomic_DNA"/>
</dbReference>
<dbReference type="EMBL" id="QSKL01000023">
    <property type="protein sequence ID" value="RHE56727.1"/>
    <property type="molecule type" value="Genomic_DNA"/>
</dbReference>
<dbReference type="EMBL" id="CZBF01000007">
    <property type="protein sequence ID" value="CUQ23821.1"/>
    <property type="molecule type" value="Genomic_DNA"/>
</dbReference>
<dbReference type="Proteomes" id="UP000284640">
    <property type="component" value="Unassembled WGS sequence"/>
</dbReference>
<evidence type="ECO:0000313" key="6">
    <source>
        <dbReference type="EMBL" id="RHE56727.1"/>
    </source>
</evidence>
<proteinExistence type="predicted"/>
<evidence type="ECO:0000313" key="10">
    <source>
        <dbReference type="Proteomes" id="UP000260874"/>
    </source>
</evidence>
<dbReference type="Proteomes" id="UP000095788">
    <property type="component" value="Unassembled WGS sequence"/>
</dbReference>
<protein>
    <recommendedName>
        <fullName evidence="12">Outer membrane protein beta-barrel domain-containing protein</fullName>
    </recommendedName>
</protein>
<gene>
    <name evidence="6" type="ORF">DW729_17015</name>
    <name evidence="5" type="ORF">DXC80_16975</name>
    <name evidence="4" type="ORF">DXC91_00725</name>
    <name evidence="2" type="ORF">ERS852510_01630</name>
    <name evidence="3" type="ORF">ERS852554_03560</name>
</gene>
<sequence>MKKLLFFALCTLQSCYLLAQIPYFAGTPNKDKLYSYTSLKVRPGENMQETYTTFQYGIGSGFASGLDLYTGIGAAYMGALLRYGLKIDKYFNIGGQVTPSFDLNNSMKFSYVTAALYMNGAITKDNRLFWCGNTWWGINKDIANTISQYAYLGYLFTIKNGDAITPMLGTIYSWKFDQDADVALGFYYTHKRWNFYLWGNDYLKKNPRLVAGVDFTF</sequence>
<evidence type="ECO:0000313" key="11">
    <source>
        <dbReference type="Proteomes" id="UP000284640"/>
    </source>
</evidence>
<evidence type="ECO:0000313" key="9">
    <source>
        <dbReference type="Proteomes" id="UP000260795"/>
    </source>
</evidence>